<proteinExistence type="inferred from homology"/>
<comment type="similarity">
    <text evidence="6">Belongs to the DNA photolyase family.</text>
</comment>
<dbReference type="Pfam" id="PF00875">
    <property type="entry name" value="DNA_photolyase"/>
    <property type="match status" value="1"/>
</dbReference>
<dbReference type="InterPro" id="IPR014729">
    <property type="entry name" value="Rossmann-like_a/b/a_fold"/>
</dbReference>
<dbReference type="Gene3D" id="1.25.40.80">
    <property type="match status" value="1"/>
</dbReference>
<dbReference type="InterPro" id="IPR002081">
    <property type="entry name" value="Cryptochrome/DNA_photolyase_1"/>
</dbReference>
<dbReference type="InterPro" id="IPR005101">
    <property type="entry name" value="Cryptochr/Photolyase_FAD-bd"/>
</dbReference>
<keyword evidence="4 6" id="KW-0274">FAD</keyword>
<dbReference type="SUPFAM" id="SSF48173">
    <property type="entry name" value="Cryptochrome/photolyase FAD-binding domain"/>
    <property type="match status" value="1"/>
</dbReference>
<dbReference type="EMBL" id="CP076128">
    <property type="protein sequence ID" value="QWG08147.1"/>
    <property type="molecule type" value="Genomic_DNA"/>
</dbReference>
<evidence type="ECO:0000256" key="4">
    <source>
        <dbReference type="ARBA" id="ARBA00022827"/>
    </source>
</evidence>
<keyword evidence="3 6" id="KW-0285">Flavoprotein</keyword>
<dbReference type="PROSITE" id="PS51645">
    <property type="entry name" value="PHR_CRY_ALPHA_BETA"/>
    <property type="match status" value="1"/>
</dbReference>
<sequence length="490" mass="58024">METKEINIVWLKRDLRTQDHRALHEAEQSNLPYVIVFIFEPSCNCYKDTSLRHLQFQYQSLLTMNAVLQQNNHKVQVMYGEAIEIFEKISFTYRIKTIFSYQESGIKKTYLRDIALKKAFLSNGIEWIEYQRDGIQRGIKNRIDWDKNWFSTMNTPIIENKYSNNKSFEIINPAPLPIRIKNNYKNYSNSFQPAGEIYGYKYLETFANGRGFTYHKFISKPLESRTSCGRLSPYLAWGNLSIKQCYQFLKNHPNRAFNKRAFSGIMTRLKWHCHFIQKFESECTYETECVNRGYETLVNTNDATFLTAWKEGKTGYPLVDACMRCLIETGWLNFRMRAMLVSFLCHHLDQDWRRGVYHLSNLFLDYEPGIHYTQFQMQAGTTGVNTIRIYNPVKQSIEHDPKGKFIRSWVPELKNIPDNYIHEPWKMTRLDRAFNNLGDLEYPDPIIDLIESGKKARKRIWGHRKESTVKNDKERILILHTRNNLNKKAI</sequence>
<keyword evidence="5 6" id="KW-0157">Chromophore</keyword>
<comment type="cofactor">
    <cofactor evidence="1">
        <name>(6R)-5,10-methylene-5,6,7,8-tetrahydrofolate</name>
        <dbReference type="ChEBI" id="CHEBI:15636"/>
    </cofactor>
</comment>
<dbReference type="InterPro" id="IPR006050">
    <property type="entry name" value="DNA_photolyase_N"/>
</dbReference>
<dbReference type="PROSITE" id="PS00394">
    <property type="entry name" value="DNA_PHOTOLYASES_1_1"/>
    <property type="match status" value="1"/>
</dbReference>
<evidence type="ECO:0000259" key="7">
    <source>
        <dbReference type="PROSITE" id="PS51645"/>
    </source>
</evidence>
<evidence type="ECO:0000256" key="5">
    <source>
        <dbReference type="ARBA" id="ARBA00022991"/>
    </source>
</evidence>
<dbReference type="Gene3D" id="3.40.50.620">
    <property type="entry name" value="HUPs"/>
    <property type="match status" value="1"/>
</dbReference>
<reference evidence="8 9" key="1">
    <citation type="submission" date="2021-05" db="EMBL/GenBank/DDBJ databases">
        <title>Comparative genomic studies on the polysaccharide-degrading batcterial strains of the Flammeovirga genus.</title>
        <authorList>
            <person name="Zewei F."/>
            <person name="Zheng Z."/>
            <person name="Yu L."/>
            <person name="Ruyue G."/>
            <person name="Yanhong M."/>
            <person name="Yuanyuan C."/>
            <person name="Jingyan G."/>
            <person name="Wenjun H."/>
        </authorList>
    </citation>
    <scope>NUCLEOTIDE SEQUENCE [LARGE SCALE GENOMIC DNA]</scope>
    <source>
        <strain evidence="8 9">YS10</strain>
    </source>
</reference>
<dbReference type="InterPro" id="IPR036134">
    <property type="entry name" value="Crypto/Photolyase_FAD-like_sf"/>
</dbReference>
<protein>
    <submittedName>
        <fullName evidence="8">DNA photolyase family protein</fullName>
    </submittedName>
</protein>
<dbReference type="SUPFAM" id="SSF52425">
    <property type="entry name" value="Cryptochrome/photolyase, N-terminal domain"/>
    <property type="match status" value="1"/>
</dbReference>
<dbReference type="PRINTS" id="PR00147">
    <property type="entry name" value="DNAPHOTLYASE"/>
</dbReference>
<feature type="domain" description="Photolyase/cryptochrome alpha/beta" evidence="7">
    <location>
        <begin position="5"/>
        <end position="135"/>
    </location>
</feature>
<organism evidence="8 9">
    <name type="scientific">Flammeovirga kamogawensis</name>
    <dbReference type="NCBI Taxonomy" id="373891"/>
    <lineage>
        <taxon>Bacteria</taxon>
        <taxon>Pseudomonadati</taxon>
        <taxon>Bacteroidota</taxon>
        <taxon>Cytophagia</taxon>
        <taxon>Cytophagales</taxon>
        <taxon>Flammeovirgaceae</taxon>
        <taxon>Flammeovirga</taxon>
    </lineage>
</organism>
<evidence type="ECO:0000313" key="9">
    <source>
        <dbReference type="Proteomes" id="UP000682802"/>
    </source>
</evidence>
<dbReference type="Pfam" id="PF03441">
    <property type="entry name" value="FAD_binding_7"/>
    <property type="match status" value="1"/>
</dbReference>
<gene>
    <name evidence="8" type="ORF">KM029_04195</name>
</gene>
<evidence type="ECO:0000256" key="6">
    <source>
        <dbReference type="RuleBase" id="RU004182"/>
    </source>
</evidence>
<keyword evidence="9" id="KW-1185">Reference proteome</keyword>
<evidence type="ECO:0000256" key="3">
    <source>
        <dbReference type="ARBA" id="ARBA00022630"/>
    </source>
</evidence>
<accession>A0ABX8GXT8</accession>
<dbReference type="Proteomes" id="UP000682802">
    <property type="component" value="Chromosome 1"/>
</dbReference>
<comment type="cofactor">
    <cofactor evidence="2">
        <name>FAD</name>
        <dbReference type="ChEBI" id="CHEBI:57692"/>
    </cofactor>
</comment>
<dbReference type="Gene3D" id="1.10.579.10">
    <property type="entry name" value="DNA Cyclobutane Dipyrimidine Photolyase, subunit A, domain 3"/>
    <property type="match status" value="1"/>
</dbReference>
<dbReference type="InterPro" id="IPR036155">
    <property type="entry name" value="Crypto/Photolyase_N_sf"/>
</dbReference>
<dbReference type="InterPro" id="IPR018394">
    <property type="entry name" value="DNA_photolyase_1_CS_C"/>
</dbReference>
<evidence type="ECO:0000256" key="1">
    <source>
        <dbReference type="ARBA" id="ARBA00001932"/>
    </source>
</evidence>
<dbReference type="PANTHER" id="PTHR11455:SF9">
    <property type="entry name" value="CRYPTOCHROME CIRCADIAN CLOCK 5 ISOFORM X1"/>
    <property type="match status" value="1"/>
</dbReference>
<evidence type="ECO:0000256" key="2">
    <source>
        <dbReference type="ARBA" id="ARBA00001974"/>
    </source>
</evidence>
<dbReference type="RefSeq" id="WP_144075526.1">
    <property type="nucleotide sequence ID" value="NZ_CP076128.1"/>
</dbReference>
<name>A0ABX8GXT8_9BACT</name>
<dbReference type="PANTHER" id="PTHR11455">
    <property type="entry name" value="CRYPTOCHROME"/>
    <property type="match status" value="1"/>
</dbReference>
<evidence type="ECO:0000313" key="8">
    <source>
        <dbReference type="EMBL" id="QWG08147.1"/>
    </source>
</evidence>